<name>A0A1C4F773_BACTU</name>
<gene>
    <name evidence="1" type="ORF">BTT61001_04004</name>
</gene>
<evidence type="ECO:0000313" key="1">
    <source>
        <dbReference type="EMBL" id="SCC51780.1"/>
    </source>
</evidence>
<organism evidence="1 2">
    <name type="scientific">Bacillus thuringiensis</name>
    <dbReference type="NCBI Taxonomy" id="1428"/>
    <lineage>
        <taxon>Bacteria</taxon>
        <taxon>Bacillati</taxon>
        <taxon>Bacillota</taxon>
        <taxon>Bacilli</taxon>
        <taxon>Bacillales</taxon>
        <taxon>Bacillaceae</taxon>
        <taxon>Bacillus</taxon>
        <taxon>Bacillus cereus group</taxon>
    </lineage>
</organism>
<protein>
    <submittedName>
        <fullName evidence="1">Uncharacterized protein</fullName>
    </submittedName>
</protein>
<reference evidence="1 2" key="1">
    <citation type="submission" date="2016-08" db="EMBL/GenBank/DDBJ databases">
        <authorList>
            <person name="Seilhamer J.J."/>
        </authorList>
    </citation>
    <scope>NUCLEOTIDE SEQUENCE [LARGE SCALE GENOMIC DNA]</scope>
    <source>
        <strain evidence="1 2">IEBC_T61001</strain>
    </source>
</reference>
<accession>A0A1C4F773</accession>
<evidence type="ECO:0000313" key="2">
    <source>
        <dbReference type="Proteomes" id="UP000195991"/>
    </source>
</evidence>
<proteinExistence type="predicted"/>
<sequence>MASNKGWQEAIVQHT</sequence>
<dbReference type="EMBL" id="FMBI01000035">
    <property type="protein sequence ID" value="SCC51780.1"/>
    <property type="molecule type" value="Genomic_DNA"/>
</dbReference>
<dbReference type="Proteomes" id="UP000195991">
    <property type="component" value="Unassembled WGS sequence"/>
</dbReference>